<feature type="coiled-coil region" evidence="15">
    <location>
        <begin position="288"/>
        <end position="319"/>
    </location>
</feature>
<organism evidence="20">
    <name type="scientific">Rhodopseudomonas palustris (strain BisB18)</name>
    <dbReference type="NCBI Taxonomy" id="316056"/>
    <lineage>
        <taxon>Bacteria</taxon>
        <taxon>Pseudomonadati</taxon>
        <taxon>Pseudomonadota</taxon>
        <taxon>Alphaproteobacteria</taxon>
        <taxon>Hyphomicrobiales</taxon>
        <taxon>Nitrobacteraceae</taxon>
        <taxon>Rhodopseudomonas</taxon>
    </lineage>
</organism>
<evidence type="ECO:0000256" key="14">
    <source>
        <dbReference type="PROSITE-ProRule" id="PRU00169"/>
    </source>
</evidence>
<feature type="domain" description="Response regulatory" evidence="17">
    <location>
        <begin position="700"/>
        <end position="813"/>
    </location>
</feature>
<keyword evidence="6 14" id="KW-0597">Phosphoprotein</keyword>
<dbReference type="Pfam" id="PF00512">
    <property type="entry name" value="HisKA"/>
    <property type="match status" value="1"/>
</dbReference>
<dbReference type="eggNOG" id="COG4191">
    <property type="taxonomic scope" value="Bacteria"/>
</dbReference>
<dbReference type="InterPro" id="IPR036890">
    <property type="entry name" value="HATPase_C_sf"/>
</dbReference>
<dbReference type="InterPro" id="IPR001610">
    <property type="entry name" value="PAC"/>
</dbReference>
<keyword evidence="13" id="KW-0472">Membrane</keyword>
<dbReference type="SUPFAM" id="SSF52172">
    <property type="entry name" value="CheY-like"/>
    <property type="match status" value="1"/>
</dbReference>
<keyword evidence="12" id="KW-1133">Transmembrane helix</keyword>
<dbReference type="GO" id="GO:0000155">
    <property type="term" value="F:phosphorelay sensor kinase activity"/>
    <property type="evidence" value="ECO:0007669"/>
    <property type="project" value="InterPro"/>
</dbReference>
<dbReference type="InterPro" id="IPR013655">
    <property type="entry name" value="PAS_fold_3"/>
</dbReference>
<dbReference type="Pfam" id="PF08447">
    <property type="entry name" value="PAS_3"/>
    <property type="match status" value="2"/>
</dbReference>
<feature type="modified residue" description="4-aspartylphosphate" evidence="14">
    <location>
        <position position="751"/>
    </location>
</feature>
<evidence type="ECO:0000256" key="3">
    <source>
        <dbReference type="ARBA" id="ARBA00012438"/>
    </source>
</evidence>
<dbReference type="FunFam" id="2.10.70.100:FF:000001">
    <property type="entry name" value="Sensory transduction histidine kinase"/>
    <property type="match status" value="1"/>
</dbReference>
<keyword evidence="15" id="KW-0175">Coiled coil</keyword>
<feature type="domain" description="PAC" evidence="19">
    <location>
        <begin position="118"/>
        <end position="171"/>
    </location>
</feature>
<dbReference type="SUPFAM" id="SSF55785">
    <property type="entry name" value="PYP-like sensor domain (PAS domain)"/>
    <property type="match status" value="3"/>
</dbReference>
<dbReference type="InterPro" id="IPR011006">
    <property type="entry name" value="CheY-like_superfamily"/>
</dbReference>
<dbReference type="SUPFAM" id="SSF47384">
    <property type="entry name" value="Homodimeric domain of signal transducing histidine kinase"/>
    <property type="match status" value="1"/>
</dbReference>
<dbReference type="Gene3D" id="3.40.50.2300">
    <property type="match status" value="1"/>
</dbReference>
<evidence type="ECO:0000313" key="20">
    <source>
        <dbReference type="EMBL" id="ABD86135.1"/>
    </source>
</evidence>
<feature type="domain" description="PAS" evidence="18">
    <location>
        <begin position="172"/>
        <end position="233"/>
    </location>
</feature>
<dbReference type="Pfam" id="PF08448">
    <property type="entry name" value="PAS_4"/>
    <property type="match status" value="1"/>
</dbReference>
<evidence type="ECO:0000259" key="17">
    <source>
        <dbReference type="PROSITE" id="PS50110"/>
    </source>
</evidence>
<feature type="domain" description="Histidine kinase" evidence="16">
    <location>
        <begin position="456"/>
        <end position="677"/>
    </location>
</feature>
<dbReference type="SMART" id="SM00448">
    <property type="entry name" value="REC"/>
    <property type="match status" value="1"/>
</dbReference>
<dbReference type="CDD" id="cd00130">
    <property type="entry name" value="PAS"/>
    <property type="match status" value="2"/>
</dbReference>
<dbReference type="SMART" id="SM00388">
    <property type="entry name" value="HisKA"/>
    <property type="match status" value="1"/>
</dbReference>
<name>Q21BV1_RHOPB</name>
<dbReference type="SMART" id="SM00086">
    <property type="entry name" value="PAC"/>
    <property type="match status" value="3"/>
</dbReference>
<dbReference type="PANTHER" id="PTHR43304">
    <property type="entry name" value="PHYTOCHROME-LIKE PROTEIN CPH1"/>
    <property type="match status" value="1"/>
</dbReference>
<evidence type="ECO:0000256" key="7">
    <source>
        <dbReference type="ARBA" id="ARBA00022679"/>
    </source>
</evidence>
<evidence type="ECO:0000256" key="9">
    <source>
        <dbReference type="ARBA" id="ARBA00022737"/>
    </source>
</evidence>
<evidence type="ECO:0000259" key="19">
    <source>
        <dbReference type="PROSITE" id="PS50113"/>
    </source>
</evidence>
<dbReference type="InterPro" id="IPR003594">
    <property type="entry name" value="HATPase_dom"/>
</dbReference>
<dbReference type="Pfam" id="PF02518">
    <property type="entry name" value="HATPase_c"/>
    <property type="match status" value="1"/>
</dbReference>
<dbReference type="AlphaFoldDB" id="Q21BV1"/>
<dbReference type="KEGG" id="rpc:RPC_0560"/>
<dbReference type="InterPro" id="IPR000700">
    <property type="entry name" value="PAS-assoc_C"/>
</dbReference>
<feature type="domain" description="PAC" evidence="19">
    <location>
        <begin position="245"/>
        <end position="297"/>
    </location>
</feature>
<gene>
    <name evidence="20" type="ordered locus">RPC_0560</name>
</gene>
<comment type="catalytic activity">
    <reaction evidence="1">
        <text>ATP + protein L-histidine = ADP + protein N-phospho-L-histidine.</text>
        <dbReference type="EC" id="2.7.13.3"/>
    </reaction>
</comment>
<comment type="subcellular location">
    <subcellularLocation>
        <location evidence="2">Cell inner membrane</location>
        <topology evidence="2">Multi-pass membrane protein</topology>
    </subcellularLocation>
</comment>
<dbReference type="InterPro" id="IPR004358">
    <property type="entry name" value="Sig_transdc_His_kin-like_C"/>
</dbReference>
<keyword evidence="10" id="KW-0547">Nucleotide-binding</keyword>
<dbReference type="InterPro" id="IPR013656">
    <property type="entry name" value="PAS_4"/>
</dbReference>
<evidence type="ECO:0000259" key="16">
    <source>
        <dbReference type="PROSITE" id="PS50109"/>
    </source>
</evidence>
<dbReference type="eggNOG" id="COG2202">
    <property type="taxonomic scope" value="Bacteria"/>
</dbReference>
<dbReference type="Pfam" id="PF00072">
    <property type="entry name" value="Response_reg"/>
    <property type="match status" value="1"/>
</dbReference>
<evidence type="ECO:0000256" key="12">
    <source>
        <dbReference type="ARBA" id="ARBA00022989"/>
    </source>
</evidence>
<dbReference type="InterPro" id="IPR035965">
    <property type="entry name" value="PAS-like_dom_sf"/>
</dbReference>
<dbReference type="PROSITE" id="PS50110">
    <property type="entry name" value="RESPONSE_REGULATORY"/>
    <property type="match status" value="1"/>
</dbReference>
<evidence type="ECO:0000256" key="13">
    <source>
        <dbReference type="ARBA" id="ARBA00023136"/>
    </source>
</evidence>
<dbReference type="PROSITE" id="PS50109">
    <property type="entry name" value="HIS_KIN"/>
    <property type="match status" value="1"/>
</dbReference>
<keyword evidence="7 20" id="KW-0808">Transferase</keyword>
<dbReference type="GO" id="GO:0005886">
    <property type="term" value="C:plasma membrane"/>
    <property type="evidence" value="ECO:0007669"/>
    <property type="project" value="UniProtKB-SubCell"/>
</dbReference>
<reference evidence="20" key="1">
    <citation type="submission" date="2006-03" db="EMBL/GenBank/DDBJ databases">
        <title>Complete sequence of Rhodopseudomonas palustris BisB18.</title>
        <authorList>
            <consortium name="US DOE Joint Genome Institute"/>
            <person name="Copeland A."/>
            <person name="Lucas S."/>
            <person name="Lapidus A."/>
            <person name="Barry K."/>
            <person name="Detter J.C."/>
            <person name="Glavina del Rio T."/>
            <person name="Hammon N."/>
            <person name="Israni S."/>
            <person name="Dalin E."/>
            <person name="Tice H."/>
            <person name="Pitluck S."/>
            <person name="Chain P."/>
            <person name="Malfatti S."/>
            <person name="Shin M."/>
            <person name="Vergez L."/>
            <person name="Schmutz J."/>
            <person name="Larimer F."/>
            <person name="Land M."/>
            <person name="Hauser L."/>
            <person name="Pelletier D.A."/>
            <person name="Kyrpides N."/>
            <person name="Anderson I."/>
            <person name="Oda Y."/>
            <person name="Harwood C.S."/>
            <person name="Richardson P."/>
        </authorList>
    </citation>
    <scope>NUCLEOTIDE SEQUENCE [LARGE SCALE GENOMIC DNA]</scope>
    <source>
        <strain evidence="20">BisB18</strain>
    </source>
</reference>
<dbReference type="CDD" id="cd00082">
    <property type="entry name" value="HisKA"/>
    <property type="match status" value="1"/>
</dbReference>
<dbReference type="PROSITE" id="PS50113">
    <property type="entry name" value="PAC"/>
    <property type="match status" value="3"/>
</dbReference>
<keyword evidence="9" id="KW-0677">Repeat</keyword>
<keyword evidence="5" id="KW-0997">Cell inner membrane</keyword>
<dbReference type="Gene3D" id="3.30.565.10">
    <property type="entry name" value="Histidine kinase-like ATPase, C-terminal domain"/>
    <property type="match status" value="1"/>
</dbReference>
<dbReference type="Gene3D" id="1.10.287.130">
    <property type="match status" value="1"/>
</dbReference>
<dbReference type="Gene3D" id="3.30.450.20">
    <property type="entry name" value="PAS domain"/>
    <property type="match status" value="3"/>
</dbReference>
<evidence type="ECO:0000256" key="10">
    <source>
        <dbReference type="ARBA" id="ARBA00022741"/>
    </source>
</evidence>
<keyword evidence="8" id="KW-0812">Transmembrane</keyword>
<proteinExistence type="predicted"/>
<dbReference type="CDD" id="cd18773">
    <property type="entry name" value="PDC1_HK_sensor"/>
    <property type="match status" value="1"/>
</dbReference>
<dbReference type="InterPro" id="IPR000014">
    <property type="entry name" value="PAS"/>
</dbReference>
<feature type="domain" description="PAC" evidence="19">
    <location>
        <begin position="392"/>
        <end position="443"/>
    </location>
</feature>
<dbReference type="InterPro" id="IPR001789">
    <property type="entry name" value="Sig_transdc_resp-reg_receiver"/>
</dbReference>
<sequence>MVSHRGPRTPGRDALELSGLIARTVGLIIERHHATSALREREHELTRVQAIAKIGGVVVDLRYGLHNERRSPEYSTIHGLPPDAPDGHEDWVRRLHPDDRDRALRTLLDAIAGTADHYSSEYRIIRPNDGQIRWIAAEAQIERSPDGRAERLVGAHIDITDRTLAKETLRESEQRFRLIANSAPVPMWVSRLDGKRAFANQAYLDFLGLDYDAALAFDWRTVLHPDDLPRILQEQIAGETSLQPFVLEARYRRADGPWRWMRSESQPRWDAAGKHIGFIGVAHDITASKEAETELRRLNETLEQRIKQRTAQLQANEAQMRAMFETTNQYQGLLDLKGNIVYINATALAGIRSTVDAVLGIRFWDSPWFTGTEGMRDCVRGAFAAAKKGETVRTEMLLHLPIGDRFFDFAMRPIFDEHGRVSAVLPEAVDITERRHSEEALRQSQKMEAVGQLTGGVAHDFNNLLTIIRSATDFLRRRDLPEERRRRYIDAISETVDRASTLTGQLLAFARRQPLTPQVFNIGSQVESIAQLIRPLVGSRIQIAVHLGCPDCFAMADVAQFETALVNLAVNGRDAMNGEGCLTFDVVKVEALPPLRSHPGRRGSFIAVAVTDTGSGIAPERLEAIFEPFYTTKEVGKGTGLGLSQAFGFAKQSGGEIEVTSTLGHGSTFTIYLPQAESPAELADVVAVGAEVTASGRGHRVLVVEDNEDVGRFSTELLRDLGYDIRWVGNANEALAAISEDEFAFDLVFSDVIMPGMNGVELATLIRERYPGLPVVLTSGYSTVLAENAHHGFELIQKPYSVELLSRTLRRAIADRRTALA</sequence>
<dbReference type="NCBIfam" id="TIGR00229">
    <property type="entry name" value="sensory_box"/>
    <property type="match status" value="2"/>
</dbReference>
<dbReference type="PRINTS" id="PR00344">
    <property type="entry name" value="BCTRLSENSOR"/>
</dbReference>
<keyword evidence="4" id="KW-1003">Cell membrane</keyword>
<evidence type="ECO:0000256" key="2">
    <source>
        <dbReference type="ARBA" id="ARBA00004429"/>
    </source>
</evidence>
<dbReference type="EC" id="2.7.13.3" evidence="3"/>
<evidence type="ECO:0000256" key="1">
    <source>
        <dbReference type="ARBA" id="ARBA00000085"/>
    </source>
</evidence>
<dbReference type="InterPro" id="IPR005467">
    <property type="entry name" value="His_kinase_dom"/>
</dbReference>
<evidence type="ECO:0000256" key="6">
    <source>
        <dbReference type="ARBA" id="ARBA00022553"/>
    </source>
</evidence>
<evidence type="ECO:0000256" key="4">
    <source>
        <dbReference type="ARBA" id="ARBA00022475"/>
    </source>
</evidence>
<evidence type="ECO:0000256" key="8">
    <source>
        <dbReference type="ARBA" id="ARBA00022692"/>
    </source>
</evidence>
<dbReference type="STRING" id="316056.RPC_0560"/>
<dbReference type="GO" id="GO:0000166">
    <property type="term" value="F:nucleotide binding"/>
    <property type="evidence" value="ECO:0007669"/>
    <property type="project" value="UniProtKB-KW"/>
</dbReference>
<keyword evidence="11 20" id="KW-0418">Kinase</keyword>
<dbReference type="SUPFAM" id="SSF55874">
    <property type="entry name" value="ATPase domain of HSP90 chaperone/DNA topoisomerase II/histidine kinase"/>
    <property type="match status" value="1"/>
</dbReference>
<dbReference type="EMBL" id="CP000301">
    <property type="protein sequence ID" value="ABD86135.1"/>
    <property type="molecule type" value="Genomic_DNA"/>
</dbReference>
<dbReference type="PROSITE" id="PS50112">
    <property type="entry name" value="PAS"/>
    <property type="match status" value="1"/>
</dbReference>
<dbReference type="Gene3D" id="2.10.70.100">
    <property type="match status" value="1"/>
</dbReference>
<dbReference type="SMART" id="SM00387">
    <property type="entry name" value="HATPase_c"/>
    <property type="match status" value="1"/>
</dbReference>
<dbReference type="InterPro" id="IPR052162">
    <property type="entry name" value="Sensor_kinase/Photoreceptor"/>
</dbReference>
<accession>Q21BV1</accession>
<dbReference type="eggNOG" id="COG0784">
    <property type="taxonomic scope" value="Bacteria"/>
</dbReference>
<evidence type="ECO:0000259" key="18">
    <source>
        <dbReference type="PROSITE" id="PS50112"/>
    </source>
</evidence>
<dbReference type="InterPro" id="IPR036097">
    <property type="entry name" value="HisK_dim/P_sf"/>
</dbReference>
<dbReference type="SMART" id="SM00091">
    <property type="entry name" value="PAS"/>
    <property type="match status" value="3"/>
</dbReference>
<evidence type="ECO:0000256" key="11">
    <source>
        <dbReference type="ARBA" id="ARBA00022777"/>
    </source>
</evidence>
<dbReference type="PANTHER" id="PTHR43304:SF1">
    <property type="entry name" value="PAC DOMAIN-CONTAINING PROTEIN"/>
    <property type="match status" value="1"/>
</dbReference>
<evidence type="ECO:0000256" key="5">
    <source>
        <dbReference type="ARBA" id="ARBA00022519"/>
    </source>
</evidence>
<evidence type="ECO:0000256" key="15">
    <source>
        <dbReference type="SAM" id="Coils"/>
    </source>
</evidence>
<dbReference type="InterPro" id="IPR003661">
    <property type="entry name" value="HisK_dim/P_dom"/>
</dbReference>
<dbReference type="HOGENOM" id="CLU_000445_114_51_5"/>
<protein>
    <recommendedName>
        <fullName evidence="3">histidine kinase</fullName>
        <ecNumber evidence="3">2.7.13.3</ecNumber>
    </recommendedName>
</protein>